<feature type="coiled-coil region" evidence="1">
    <location>
        <begin position="72"/>
        <end position="99"/>
    </location>
</feature>
<evidence type="ECO:0000256" key="1">
    <source>
        <dbReference type="SAM" id="Coils"/>
    </source>
</evidence>
<name>A0A0A7GJJ7_GEOAI</name>
<proteinExistence type="predicted"/>
<dbReference type="Proteomes" id="UP000030624">
    <property type="component" value="Chromosome"/>
</dbReference>
<dbReference type="STRING" id="565033.GACE_2115"/>
<dbReference type="eggNOG" id="ENOG502N59N">
    <property type="taxonomic scope" value="Archaea"/>
</dbReference>
<dbReference type="HOGENOM" id="CLU_1590785_0_0_2"/>
<dbReference type="RefSeq" id="WP_048093257.1">
    <property type="nucleotide sequence ID" value="NZ_CP009552.1"/>
</dbReference>
<reference evidence="2 3" key="1">
    <citation type="journal article" date="2015" name="Appl. Environ. Microbiol.">
        <title>The Geoglobus acetivorans genome: Fe(III) reduction, acetate utilization, autotrophic growth, and degradation of aromatic compounds in a hyperthermophilic archaeon.</title>
        <authorList>
            <person name="Mardanov A.V."/>
            <person name="Slododkina G.B."/>
            <person name="Slobodkin A.I."/>
            <person name="Beletsky A.V."/>
            <person name="Gavrilov S.N."/>
            <person name="Kublanov I.V."/>
            <person name="Bonch-Osmolovskaya E.A."/>
            <person name="Skryabin K.G."/>
            <person name="Ravin N.V."/>
        </authorList>
    </citation>
    <scope>NUCLEOTIDE SEQUENCE [LARGE SCALE GENOMIC DNA]</scope>
    <source>
        <strain evidence="2 3">SBH6</strain>
    </source>
</reference>
<dbReference type="AlphaFoldDB" id="A0A0A7GJJ7"/>
<evidence type="ECO:0000313" key="2">
    <source>
        <dbReference type="EMBL" id="AIY91137.1"/>
    </source>
</evidence>
<gene>
    <name evidence="2" type="ORF">GACE_2115</name>
</gene>
<evidence type="ECO:0000313" key="3">
    <source>
        <dbReference type="Proteomes" id="UP000030624"/>
    </source>
</evidence>
<sequence length="166" mass="19526">MAKVYSFSVPDSETQLISILDELKARKALSHEVVRILKVFYQGSNHNRELISKELMTLLEIKNKLEEFMKWKEEIEPKILEMEEKLKEKQEKEEIEKNLPLIRKLREVVFDDIHEIMNNGKIVSPEQAIKARLTTFATEHKLNYPDARDLFFKAFPELKGELGGRL</sequence>
<dbReference type="GeneID" id="24798677"/>
<keyword evidence="1" id="KW-0175">Coiled coil</keyword>
<dbReference type="EMBL" id="CP009552">
    <property type="protein sequence ID" value="AIY91137.1"/>
    <property type="molecule type" value="Genomic_DNA"/>
</dbReference>
<organism evidence="2 3">
    <name type="scientific">Geoglobus acetivorans</name>
    <dbReference type="NCBI Taxonomy" id="565033"/>
    <lineage>
        <taxon>Archaea</taxon>
        <taxon>Methanobacteriati</taxon>
        <taxon>Methanobacteriota</taxon>
        <taxon>Archaeoglobi</taxon>
        <taxon>Archaeoglobales</taxon>
        <taxon>Archaeoglobaceae</taxon>
        <taxon>Geoglobus</taxon>
    </lineage>
</organism>
<protein>
    <submittedName>
        <fullName evidence="2">Uncharacterized protein</fullName>
    </submittedName>
</protein>
<accession>A0A0A7GJJ7</accession>
<dbReference type="KEGG" id="gac:GACE_2115"/>